<evidence type="ECO:0000313" key="2">
    <source>
        <dbReference type="EMBL" id="GAA1403286.1"/>
    </source>
</evidence>
<feature type="transmembrane region" description="Helical" evidence="1">
    <location>
        <begin position="38"/>
        <end position="58"/>
    </location>
</feature>
<protein>
    <submittedName>
        <fullName evidence="2">DUF3054 domain-containing protein</fullName>
    </submittedName>
</protein>
<proteinExistence type="predicted"/>
<dbReference type="Proteomes" id="UP001501414">
    <property type="component" value="Unassembled WGS sequence"/>
</dbReference>
<evidence type="ECO:0000313" key="3">
    <source>
        <dbReference type="Proteomes" id="UP001501414"/>
    </source>
</evidence>
<keyword evidence="1" id="KW-0472">Membrane</keyword>
<sequence length="128" mass="12982">MHPSRIPALALAADLVAVVVFAAVGRISHAESDSLVGLAGTALPFLIGAGVAWATPWVRASPASLWAGSVVLACTAGIGFALRLGFLGRLPLSFAVVALVSLAVLLLGWRGLSGVVARLRGPREPSHG</sequence>
<feature type="transmembrane region" description="Helical" evidence="1">
    <location>
        <begin position="92"/>
        <end position="112"/>
    </location>
</feature>
<name>A0ABP4J165_9PSEU</name>
<dbReference type="RefSeq" id="WP_344030266.1">
    <property type="nucleotide sequence ID" value="NZ_BAAAJK010000060.1"/>
</dbReference>
<reference evidence="3" key="1">
    <citation type="journal article" date="2019" name="Int. J. Syst. Evol. Microbiol.">
        <title>The Global Catalogue of Microorganisms (GCM) 10K type strain sequencing project: providing services to taxonomists for standard genome sequencing and annotation.</title>
        <authorList>
            <consortium name="The Broad Institute Genomics Platform"/>
            <consortium name="The Broad Institute Genome Sequencing Center for Infectious Disease"/>
            <person name="Wu L."/>
            <person name="Ma J."/>
        </authorList>
    </citation>
    <scope>NUCLEOTIDE SEQUENCE [LARGE SCALE GENOMIC DNA]</scope>
    <source>
        <strain evidence="3">JCM 11896</strain>
    </source>
</reference>
<dbReference type="EMBL" id="BAAAJK010000060">
    <property type="protein sequence ID" value="GAA1403286.1"/>
    <property type="molecule type" value="Genomic_DNA"/>
</dbReference>
<comment type="caution">
    <text evidence="2">The sequence shown here is derived from an EMBL/GenBank/DDBJ whole genome shotgun (WGS) entry which is preliminary data.</text>
</comment>
<keyword evidence="1" id="KW-0812">Transmembrane</keyword>
<keyword evidence="3" id="KW-1185">Reference proteome</keyword>
<evidence type="ECO:0000256" key="1">
    <source>
        <dbReference type="SAM" id="Phobius"/>
    </source>
</evidence>
<feature type="transmembrane region" description="Helical" evidence="1">
    <location>
        <begin position="65"/>
        <end position="86"/>
    </location>
</feature>
<dbReference type="InterPro" id="IPR021414">
    <property type="entry name" value="DUF3054"/>
</dbReference>
<keyword evidence="1" id="KW-1133">Transmembrane helix</keyword>
<organism evidence="2 3">
    <name type="scientific">Pseudonocardia kongjuensis</name>
    <dbReference type="NCBI Taxonomy" id="102227"/>
    <lineage>
        <taxon>Bacteria</taxon>
        <taxon>Bacillati</taxon>
        <taxon>Actinomycetota</taxon>
        <taxon>Actinomycetes</taxon>
        <taxon>Pseudonocardiales</taxon>
        <taxon>Pseudonocardiaceae</taxon>
        <taxon>Pseudonocardia</taxon>
    </lineage>
</organism>
<gene>
    <name evidence="2" type="ORF">GCM10009613_64240</name>
</gene>
<accession>A0ABP4J165</accession>
<dbReference type="Pfam" id="PF11255">
    <property type="entry name" value="DUF3054"/>
    <property type="match status" value="1"/>
</dbReference>